<gene>
    <name evidence="2" type="ORF">DSLASN_01740</name>
</gene>
<dbReference type="PROSITE" id="PS50943">
    <property type="entry name" value="HTH_CROC1"/>
    <property type="match status" value="1"/>
</dbReference>
<sequence>MMNESEIIKEEVGLRLAQLFKEKGISKAEIQRRLGLKSWDTVHKWTKGKYIPKGKNLTQLATILGVSTDYILLGKGGPESGPFPNYDEIMKLPIEDRAWSIAREAAEKYGITGFMSFAGGRDAKEKPELIERFLKGEFNEEGFYKEACDFFAAMEERIKAEFAKRGF</sequence>
<proteinExistence type="predicted"/>
<dbReference type="CDD" id="cd00093">
    <property type="entry name" value="HTH_XRE"/>
    <property type="match status" value="1"/>
</dbReference>
<dbReference type="SMART" id="SM00530">
    <property type="entry name" value="HTH_XRE"/>
    <property type="match status" value="1"/>
</dbReference>
<dbReference type="Pfam" id="PF01381">
    <property type="entry name" value="HTH_3"/>
    <property type="match status" value="1"/>
</dbReference>
<evidence type="ECO:0000259" key="1">
    <source>
        <dbReference type="PROSITE" id="PS50943"/>
    </source>
</evidence>
<dbReference type="InterPro" id="IPR001387">
    <property type="entry name" value="Cro/C1-type_HTH"/>
</dbReference>
<protein>
    <recommendedName>
        <fullName evidence="1">HTH cro/C1-type domain-containing protein</fullName>
    </recommendedName>
</protein>
<dbReference type="Gene3D" id="1.10.260.40">
    <property type="entry name" value="lambda repressor-like DNA-binding domains"/>
    <property type="match status" value="1"/>
</dbReference>
<dbReference type="InterPro" id="IPR010982">
    <property type="entry name" value="Lambda_DNA-bd_dom_sf"/>
</dbReference>
<dbReference type="EMBL" id="AP024488">
    <property type="protein sequence ID" value="BCS94542.1"/>
    <property type="molecule type" value="Genomic_DNA"/>
</dbReference>
<dbReference type="RefSeq" id="WP_236890852.1">
    <property type="nucleotide sequence ID" value="NZ_AP024488.1"/>
</dbReference>
<dbReference type="Proteomes" id="UP001320148">
    <property type="component" value="Chromosome"/>
</dbReference>
<reference evidence="2 3" key="1">
    <citation type="submission" date="2021-02" db="EMBL/GenBank/DDBJ databases">
        <title>Complete genome of Desulfoluna sp. strain ASN36.</title>
        <authorList>
            <person name="Takahashi A."/>
            <person name="Kojima H."/>
            <person name="Fukui M."/>
        </authorList>
    </citation>
    <scope>NUCLEOTIDE SEQUENCE [LARGE SCALE GENOMIC DNA]</scope>
    <source>
        <strain evidence="2 3">ASN36</strain>
    </source>
</reference>
<dbReference type="SUPFAM" id="SSF47413">
    <property type="entry name" value="lambda repressor-like DNA-binding domains"/>
    <property type="match status" value="1"/>
</dbReference>
<organism evidence="2 3">
    <name type="scientific">Desulfoluna limicola</name>
    <dbReference type="NCBI Taxonomy" id="2810562"/>
    <lineage>
        <taxon>Bacteria</taxon>
        <taxon>Pseudomonadati</taxon>
        <taxon>Thermodesulfobacteriota</taxon>
        <taxon>Desulfobacteria</taxon>
        <taxon>Desulfobacterales</taxon>
        <taxon>Desulfolunaceae</taxon>
        <taxon>Desulfoluna</taxon>
    </lineage>
</organism>
<name>A0ABM7PBM4_9BACT</name>
<feature type="domain" description="HTH cro/C1-type" evidence="1">
    <location>
        <begin position="16"/>
        <end position="71"/>
    </location>
</feature>
<evidence type="ECO:0000313" key="2">
    <source>
        <dbReference type="EMBL" id="BCS94542.1"/>
    </source>
</evidence>
<evidence type="ECO:0000313" key="3">
    <source>
        <dbReference type="Proteomes" id="UP001320148"/>
    </source>
</evidence>
<accession>A0ABM7PBM4</accession>
<keyword evidence="3" id="KW-1185">Reference proteome</keyword>